<dbReference type="PROSITE" id="PS51464">
    <property type="entry name" value="SIS"/>
    <property type="match status" value="1"/>
</dbReference>
<accession>A0A4V3AUI4</accession>
<dbReference type="InterPro" id="IPR001347">
    <property type="entry name" value="SIS_dom"/>
</dbReference>
<dbReference type="PANTHER" id="PTHR30514:SF1">
    <property type="entry name" value="HTH-TYPE TRANSCRIPTIONAL REGULATOR HEXR-RELATED"/>
    <property type="match status" value="1"/>
</dbReference>
<dbReference type="PROSITE" id="PS51071">
    <property type="entry name" value="HTH_RPIR"/>
    <property type="match status" value="1"/>
</dbReference>
<dbReference type="Gene3D" id="3.40.50.10490">
    <property type="entry name" value="Glucose-6-phosphate isomerase like protein, domain 1"/>
    <property type="match status" value="1"/>
</dbReference>
<dbReference type="InterPro" id="IPR035472">
    <property type="entry name" value="RpiR-like_SIS"/>
</dbReference>
<feature type="domain" description="SIS" evidence="5">
    <location>
        <begin position="123"/>
        <end position="263"/>
    </location>
</feature>
<dbReference type="InterPro" id="IPR036388">
    <property type="entry name" value="WH-like_DNA-bd_sf"/>
</dbReference>
<keyword evidence="2" id="KW-0238">DNA-binding</keyword>
<organism evidence="6 7">
    <name type="scientific">Bacillus salipaludis</name>
    <dbReference type="NCBI Taxonomy" id="2547811"/>
    <lineage>
        <taxon>Bacteria</taxon>
        <taxon>Bacillati</taxon>
        <taxon>Bacillota</taxon>
        <taxon>Bacilli</taxon>
        <taxon>Bacillales</taxon>
        <taxon>Bacillaceae</taxon>
        <taxon>Bacillus</taxon>
    </lineage>
</organism>
<sequence>MTLNCLGSIRSNYAKFSEKEKKIADYILEKPETIIHRTINEVADDLNIADATVFRFSKRIGFKGFQAMKIALASEIMTPIRTIHEEVSFKDNEKTLTEKIFKSNIRTLQNTLQIVDHNKIKMAIDFILQAKRVEVFGTNGSAIIAMDAFSKLGRAGIRASSYMETHYQLMSASHLTEEDTAIIISHSGSNKETMNILKIIHETGAKTIGITGFPKSPISLNVDVALYTNTEEIEYLSVGFESQIAQISMIDALCLNIANLNKINQETK</sequence>
<dbReference type="GO" id="GO:0003700">
    <property type="term" value="F:DNA-binding transcription factor activity"/>
    <property type="evidence" value="ECO:0007669"/>
    <property type="project" value="InterPro"/>
</dbReference>
<proteinExistence type="predicted"/>
<keyword evidence="1" id="KW-0805">Transcription regulation</keyword>
<dbReference type="InterPro" id="IPR000281">
    <property type="entry name" value="HTH_RpiR"/>
</dbReference>
<dbReference type="SUPFAM" id="SSF53697">
    <property type="entry name" value="SIS domain"/>
    <property type="match status" value="1"/>
</dbReference>
<name>A0A4V3AUI4_9BACI</name>
<gene>
    <name evidence="6" type="ORF">E2K98_00585</name>
</gene>
<dbReference type="Proteomes" id="UP000295132">
    <property type="component" value="Unassembled WGS sequence"/>
</dbReference>
<comment type="caution">
    <text evidence="6">The sequence shown here is derived from an EMBL/GenBank/DDBJ whole genome shotgun (WGS) entry which is preliminary data.</text>
</comment>
<dbReference type="EMBL" id="SMYO01000001">
    <property type="protein sequence ID" value="TDK64775.1"/>
    <property type="molecule type" value="Genomic_DNA"/>
</dbReference>
<feature type="domain" description="HTH rpiR-type" evidence="4">
    <location>
        <begin position="3"/>
        <end position="79"/>
    </location>
</feature>
<dbReference type="InterPro" id="IPR009057">
    <property type="entry name" value="Homeodomain-like_sf"/>
</dbReference>
<dbReference type="InterPro" id="IPR047640">
    <property type="entry name" value="RpiR-like"/>
</dbReference>
<protein>
    <submittedName>
        <fullName evidence="6">MurR/RpiR family transcriptional regulator</fullName>
    </submittedName>
</protein>
<dbReference type="GO" id="GO:0097367">
    <property type="term" value="F:carbohydrate derivative binding"/>
    <property type="evidence" value="ECO:0007669"/>
    <property type="project" value="InterPro"/>
</dbReference>
<evidence type="ECO:0000256" key="3">
    <source>
        <dbReference type="ARBA" id="ARBA00023163"/>
    </source>
</evidence>
<evidence type="ECO:0000313" key="7">
    <source>
        <dbReference type="Proteomes" id="UP000295132"/>
    </source>
</evidence>
<evidence type="ECO:0000259" key="4">
    <source>
        <dbReference type="PROSITE" id="PS51071"/>
    </source>
</evidence>
<dbReference type="GO" id="GO:1901135">
    <property type="term" value="P:carbohydrate derivative metabolic process"/>
    <property type="evidence" value="ECO:0007669"/>
    <property type="project" value="InterPro"/>
</dbReference>
<dbReference type="Pfam" id="PF01418">
    <property type="entry name" value="HTH_6"/>
    <property type="match status" value="1"/>
</dbReference>
<dbReference type="GO" id="GO:0003677">
    <property type="term" value="F:DNA binding"/>
    <property type="evidence" value="ECO:0007669"/>
    <property type="project" value="UniProtKB-KW"/>
</dbReference>
<reference evidence="6 7" key="1">
    <citation type="submission" date="2019-03" db="EMBL/GenBank/DDBJ databases">
        <title>Bacillus niacini sp. nov. a Nicotinate-Metabolizing Mesophile Isolated from Soil.</title>
        <authorList>
            <person name="Zhang G."/>
        </authorList>
    </citation>
    <scope>NUCLEOTIDE SEQUENCE [LARGE SCALE GENOMIC DNA]</scope>
    <source>
        <strain evidence="6 7">WN066</strain>
    </source>
</reference>
<dbReference type="Gene3D" id="1.10.10.10">
    <property type="entry name" value="Winged helix-like DNA-binding domain superfamily/Winged helix DNA-binding domain"/>
    <property type="match status" value="1"/>
</dbReference>
<keyword evidence="3" id="KW-0804">Transcription</keyword>
<evidence type="ECO:0000256" key="1">
    <source>
        <dbReference type="ARBA" id="ARBA00023015"/>
    </source>
</evidence>
<dbReference type="Pfam" id="PF01380">
    <property type="entry name" value="SIS"/>
    <property type="match status" value="1"/>
</dbReference>
<dbReference type="CDD" id="cd05013">
    <property type="entry name" value="SIS_RpiR"/>
    <property type="match status" value="1"/>
</dbReference>
<dbReference type="RefSeq" id="WP_133332400.1">
    <property type="nucleotide sequence ID" value="NZ_SMYO01000001.1"/>
</dbReference>
<evidence type="ECO:0000259" key="5">
    <source>
        <dbReference type="PROSITE" id="PS51464"/>
    </source>
</evidence>
<dbReference type="InterPro" id="IPR046348">
    <property type="entry name" value="SIS_dom_sf"/>
</dbReference>
<dbReference type="SUPFAM" id="SSF46689">
    <property type="entry name" value="Homeodomain-like"/>
    <property type="match status" value="1"/>
</dbReference>
<evidence type="ECO:0000256" key="2">
    <source>
        <dbReference type="ARBA" id="ARBA00023125"/>
    </source>
</evidence>
<dbReference type="AlphaFoldDB" id="A0A4V3AUI4"/>
<dbReference type="PANTHER" id="PTHR30514">
    <property type="entry name" value="GLUCOKINASE"/>
    <property type="match status" value="1"/>
</dbReference>
<evidence type="ECO:0000313" key="6">
    <source>
        <dbReference type="EMBL" id="TDK64775.1"/>
    </source>
</evidence>